<evidence type="ECO:0000256" key="1">
    <source>
        <dbReference type="ARBA" id="ARBA00006795"/>
    </source>
</evidence>
<comment type="similarity">
    <text evidence="1">Belongs to the CWF19 family.</text>
</comment>
<feature type="region of interest" description="Disordered" evidence="2">
    <location>
        <begin position="577"/>
        <end position="601"/>
    </location>
</feature>
<feature type="compositionally biased region" description="Gly residues" evidence="2">
    <location>
        <begin position="454"/>
        <end position="467"/>
    </location>
</feature>
<dbReference type="InterPro" id="IPR040194">
    <property type="entry name" value="Cwf19-like"/>
</dbReference>
<sequence length="880" mass="91559">MVGLVLFVAAAAGAHDEKKPSAAVVVAASSSPSSSMMIAIYLPRLPCRTRNAGDGDGDAATASAADATAARRSSRRWRWRWRCHTTHHDAGRRTHHEAGVCAIRRWEPKKAPPSRSSSGRLLSEHMHPLLGDFLAGTLGVDNAAIERLSSENFDVHVLLGSQRAHLGGVLALGGRRHGVLFYLVQWVDRISVLSALGVHADDNLAIAPSPEAFAPTRGLFQKRYRKKFVEDVELSSSKATVIELSLSQFALLLAEAEKAQAVVEGDTFRMDSGTGKGGQRGGGGGGGGWRSKALERRKALFSSNTASCLVCGADVAVDAQKCSACGSARAGAAKQNTKAAEEAARMREERLMNTKTKEQQQPPHVQTAAARIPGMRRPVENRGLAGEIGASAAAAVRASGTAAQPGGGGGGGGGSGDDDGTNRGAADALRARLGGGGGGSGVNRGAADALRARLGGGGSSGSGGDGTNRGAADALRARLGGGGGGGTAQPSSTFSALAALAPKANDQQQQQQERTTMFDGPTVQDMMAEERLGKATGRGAFADADAAMAKHLGAKRRFAGVGGDDRDLQDDADAYAAEIEDGSDGRKKKQQKSAGTAAGSVGKPQFGAAARISKCPYCRTSPAFDARLLLSESAHALLMVPPLAGPGCKDHMQIIPREHENSLRTVSEDAETEVRNFKKSIIKYYLSKGYAGALFIETALLRGSGGGGGAGAAMTGLGDASKLLGRHGVLDAVPLPSAIEGDDGALDLVEALMTRFRLEFTNAESEWAQNRKHACVDVVKGGGLRHVIPPNFAYVHVEANASKGGLLHVVEDVEEWPQSFALEVYGGVCGHDPNRWHAHATAERRAAARGAPPTQALLATAANLRSSFSRFDWVEATKES</sequence>
<keyword evidence="6" id="KW-1185">Reference proteome</keyword>
<dbReference type="InterPro" id="IPR006767">
    <property type="entry name" value="Cwf19-like_C_dom-2"/>
</dbReference>
<feature type="region of interest" description="Disordered" evidence="2">
    <location>
        <begin position="453"/>
        <end position="492"/>
    </location>
</feature>
<feature type="region of interest" description="Disordered" evidence="2">
    <location>
        <begin position="399"/>
        <end position="424"/>
    </location>
</feature>
<gene>
    <name evidence="5" type="ORF">PPROV_000974700</name>
</gene>
<dbReference type="InterPro" id="IPR006768">
    <property type="entry name" value="Cwf19-like_C_dom-1"/>
</dbReference>
<feature type="compositionally biased region" description="Gly residues" evidence="2">
    <location>
        <begin position="274"/>
        <end position="289"/>
    </location>
</feature>
<evidence type="ECO:0000313" key="5">
    <source>
        <dbReference type="EMBL" id="GHP11017.1"/>
    </source>
</evidence>
<accession>A0A830I1I9</accession>
<proteinExistence type="inferred from homology"/>
<comment type="caution">
    <text evidence="5">The sequence shown here is derived from an EMBL/GenBank/DDBJ whole genome shotgun (WGS) entry which is preliminary data.</text>
</comment>
<feature type="region of interest" description="Disordered" evidence="2">
    <location>
        <begin position="269"/>
        <end position="289"/>
    </location>
</feature>
<dbReference type="AlphaFoldDB" id="A0A830I1I9"/>
<dbReference type="PANTHER" id="PTHR12072:SF5">
    <property type="entry name" value="CWF19-LIKE PROTEIN 2"/>
    <property type="match status" value="1"/>
</dbReference>
<feature type="domain" description="Cwf19-like protein C-terminal" evidence="3">
    <location>
        <begin position="766"/>
        <end position="843"/>
    </location>
</feature>
<evidence type="ECO:0000259" key="4">
    <source>
        <dbReference type="Pfam" id="PF04677"/>
    </source>
</evidence>
<dbReference type="Proteomes" id="UP000660262">
    <property type="component" value="Unassembled WGS sequence"/>
</dbReference>
<dbReference type="GO" id="GO:0071014">
    <property type="term" value="C:post-mRNA release spliceosomal complex"/>
    <property type="evidence" value="ECO:0007669"/>
    <property type="project" value="TreeGrafter"/>
</dbReference>
<evidence type="ECO:0008006" key="7">
    <source>
        <dbReference type="Google" id="ProtNLM"/>
    </source>
</evidence>
<dbReference type="OrthoDB" id="2113965at2759"/>
<feature type="compositionally biased region" description="Gly residues" evidence="2">
    <location>
        <begin position="405"/>
        <end position="415"/>
    </location>
</feature>
<dbReference type="PANTHER" id="PTHR12072">
    <property type="entry name" value="CWF19, CELL CYCLE CONTROL PROTEIN"/>
    <property type="match status" value="1"/>
</dbReference>
<evidence type="ECO:0000256" key="2">
    <source>
        <dbReference type="SAM" id="MobiDB-lite"/>
    </source>
</evidence>
<evidence type="ECO:0000313" key="6">
    <source>
        <dbReference type="Proteomes" id="UP000660262"/>
    </source>
</evidence>
<feature type="domain" description="Cwf19-like C-terminal" evidence="4">
    <location>
        <begin position="610"/>
        <end position="699"/>
    </location>
</feature>
<dbReference type="GO" id="GO:0000398">
    <property type="term" value="P:mRNA splicing, via spliceosome"/>
    <property type="evidence" value="ECO:0007669"/>
    <property type="project" value="TreeGrafter"/>
</dbReference>
<organism evidence="5 6">
    <name type="scientific">Pycnococcus provasolii</name>
    <dbReference type="NCBI Taxonomy" id="41880"/>
    <lineage>
        <taxon>Eukaryota</taxon>
        <taxon>Viridiplantae</taxon>
        <taxon>Chlorophyta</taxon>
        <taxon>Pseudoscourfieldiophyceae</taxon>
        <taxon>Pseudoscourfieldiales</taxon>
        <taxon>Pycnococcaceae</taxon>
        <taxon>Pycnococcus</taxon>
    </lineage>
</organism>
<name>A0A830I1I9_9CHLO</name>
<dbReference type="Pfam" id="PF04676">
    <property type="entry name" value="CwfJ_C_2"/>
    <property type="match status" value="1"/>
</dbReference>
<dbReference type="EMBL" id="BNJQ01000032">
    <property type="protein sequence ID" value="GHP11017.1"/>
    <property type="molecule type" value="Genomic_DNA"/>
</dbReference>
<protein>
    <recommendedName>
        <fullName evidence="7">Cwf19-like C-terminal domain-containing protein</fullName>
    </recommendedName>
</protein>
<feature type="compositionally biased region" description="Low complexity" evidence="2">
    <location>
        <begin position="468"/>
        <end position="478"/>
    </location>
</feature>
<evidence type="ECO:0000259" key="3">
    <source>
        <dbReference type="Pfam" id="PF04676"/>
    </source>
</evidence>
<reference evidence="5" key="1">
    <citation type="submission" date="2020-10" db="EMBL/GenBank/DDBJ databases">
        <title>Unveiling of a novel bifunctional photoreceptor, Dualchrome1, isolated from a cosmopolitan green alga.</title>
        <authorList>
            <person name="Suzuki S."/>
            <person name="Kawachi M."/>
        </authorList>
    </citation>
    <scope>NUCLEOTIDE SEQUENCE</scope>
    <source>
        <strain evidence="5">NIES 2893</strain>
    </source>
</reference>
<dbReference type="Pfam" id="PF04677">
    <property type="entry name" value="CwfJ_C_1"/>
    <property type="match status" value="1"/>
</dbReference>